<dbReference type="FunFam" id="1.20.1250.20:FF:000172">
    <property type="entry name" value="MFS multidrug resistance transporter"/>
    <property type="match status" value="1"/>
</dbReference>
<dbReference type="InterPro" id="IPR020846">
    <property type="entry name" value="MFS_dom"/>
</dbReference>
<sequence length="554" mass="60498">MNSTYIRLSKYKSLPINSWVLYIRLRILKWCFSFGLHDQLVSNESIRDILKEPESEFGSNNNGFEIDEELLDKEGYSEFSSHIDPQYSILKPNEKRCMVFLLSCSGIWSTLSSSIYFPALPALSEKFSVSPGIVNLSVVAYLLFQGFCPTLLATVADTYGRRPCILMCLTCYAAVCVALSRVNVYWLLAVLRCLQAGAIAPIIAVGSGVMGDICTPAERGGYIGMMGGFLLVGQGFGGLVGAAVVSGFGWRGVFVLLAIGSGFALILCFLVLPETSRNIVGNLSVPPPRFVNASPITHAPFLKKRMTNDISTIAETKKSNIFASYKIFFQKRVFFTLLPSGLQFATWTMSLTTLSTSLEVKYGFSTIQVGLCYLAPGLGTLIGSIATGKVLDYIYSRKIAAFNKKYGHLPPESRPAFDIFTSRIQFTVYPSIVLTMFSVVFGWCIQEKVNLAPVLIAAFIMSFCAVSFMSALNTLLVDMFPGQGSAATSCLNLMRCLLGAAGVGALQSMVDRMGEGGTYTLMAGFCAISATLLFYLAARGRKRREAEEEAKLQQ</sequence>
<keyword evidence="11" id="KW-1185">Reference proteome</keyword>
<gene>
    <name evidence="10" type="primary">QDR21</name>
    <name evidence="10" type="ORF">PICST_87327</name>
</gene>
<evidence type="ECO:0000256" key="1">
    <source>
        <dbReference type="ARBA" id="ARBA00004141"/>
    </source>
</evidence>
<dbReference type="KEGG" id="pic:PICST_87327"/>
<protein>
    <submittedName>
        <fullName evidence="10">Multidrug resistance transporter</fullName>
    </submittedName>
</protein>
<keyword evidence="5 8" id="KW-0472">Membrane</keyword>
<dbReference type="GO" id="GO:0045121">
    <property type="term" value="C:membrane raft"/>
    <property type="evidence" value="ECO:0007669"/>
    <property type="project" value="UniProtKB-ARBA"/>
</dbReference>
<dbReference type="GO" id="GO:0001765">
    <property type="term" value="P:membrane raft assembly"/>
    <property type="evidence" value="ECO:0007669"/>
    <property type="project" value="UniProtKB-ARBA"/>
</dbReference>
<dbReference type="OMA" id="PITHAPF"/>
<dbReference type="PROSITE" id="PS50850">
    <property type="entry name" value="MFS"/>
    <property type="match status" value="1"/>
</dbReference>
<dbReference type="OrthoDB" id="440553at2759"/>
<feature type="transmembrane region" description="Helical" evidence="8">
    <location>
        <begin position="426"/>
        <end position="445"/>
    </location>
</feature>
<organism evidence="10 11">
    <name type="scientific">Scheffersomyces stipitis (strain ATCC 58785 / CBS 6054 / NBRC 10063 / NRRL Y-11545)</name>
    <name type="common">Yeast</name>
    <name type="synonym">Pichia stipitis</name>
    <dbReference type="NCBI Taxonomy" id="322104"/>
    <lineage>
        <taxon>Eukaryota</taxon>
        <taxon>Fungi</taxon>
        <taxon>Dikarya</taxon>
        <taxon>Ascomycota</taxon>
        <taxon>Saccharomycotina</taxon>
        <taxon>Pichiomycetes</taxon>
        <taxon>Debaryomycetaceae</taxon>
        <taxon>Scheffersomyces</taxon>
    </lineage>
</organism>
<evidence type="ECO:0000256" key="2">
    <source>
        <dbReference type="ARBA" id="ARBA00022448"/>
    </source>
</evidence>
<dbReference type="InterPro" id="IPR036259">
    <property type="entry name" value="MFS_trans_sf"/>
</dbReference>
<feature type="transmembrane region" description="Helical" evidence="8">
    <location>
        <begin position="333"/>
        <end position="353"/>
    </location>
</feature>
<evidence type="ECO:0000256" key="8">
    <source>
        <dbReference type="SAM" id="Phobius"/>
    </source>
</evidence>
<dbReference type="Gene3D" id="1.20.1250.20">
    <property type="entry name" value="MFS general substrate transporter like domains"/>
    <property type="match status" value="1"/>
</dbReference>
<comment type="similarity">
    <text evidence="6">Belongs to the major facilitator superfamily. CAR1 family.</text>
</comment>
<dbReference type="GO" id="GO:0005886">
    <property type="term" value="C:plasma membrane"/>
    <property type="evidence" value="ECO:0007669"/>
    <property type="project" value="TreeGrafter"/>
</dbReference>
<dbReference type="EMBL" id="CP000496">
    <property type="protein sequence ID" value="ABN64705.1"/>
    <property type="molecule type" value="Genomic_DNA"/>
</dbReference>
<evidence type="ECO:0000313" key="11">
    <source>
        <dbReference type="Proteomes" id="UP000002258"/>
    </source>
</evidence>
<evidence type="ECO:0000256" key="5">
    <source>
        <dbReference type="ARBA" id="ARBA00023136"/>
    </source>
</evidence>
<dbReference type="InterPro" id="IPR011701">
    <property type="entry name" value="MFS"/>
</dbReference>
<accession>A3LQL2</accession>
<evidence type="ECO:0000313" key="10">
    <source>
        <dbReference type="EMBL" id="ABN64705.1"/>
    </source>
</evidence>
<keyword evidence="4 8" id="KW-1133">Transmembrane helix</keyword>
<evidence type="ECO:0000256" key="4">
    <source>
        <dbReference type="ARBA" id="ARBA00022989"/>
    </source>
</evidence>
<feature type="transmembrane region" description="Helical" evidence="8">
    <location>
        <begin position="250"/>
        <end position="272"/>
    </location>
</feature>
<feature type="domain" description="Major facilitator superfamily (MFS) profile" evidence="9">
    <location>
        <begin position="98"/>
        <end position="541"/>
    </location>
</feature>
<dbReference type="FunCoup" id="A3LQL2">
    <property type="interactions" value="79"/>
</dbReference>
<dbReference type="RefSeq" id="XP_001382734.1">
    <property type="nucleotide sequence ID" value="XM_001382697.1"/>
</dbReference>
<dbReference type="Proteomes" id="UP000002258">
    <property type="component" value="Chromosome 2"/>
</dbReference>
<feature type="transmembrane region" description="Helical" evidence="8">
    <location>
        <begin position="373"/>
        <end position="395"/>
    </location>
</feature>
<feature type="transmembrane region" description="Helical" evidence="8">
    <location>
        <begin position="222"/>
        <end position="244"/>
    </location>
</feature>
<dbReference type="InParanoid" id="A3LQL2"/>
<evidence type="ECO:0000259" key="9">
    <source>
        <dbReference type="PROSITE" id="PS50850"/>
    </source>
</evidence>
<feature type="transmembrane region" description="Helical" evidence="8">
    <location>
        <begin position="99"/>
        <end position="120"/>
    </location>
</feature>
<dbReference type="AlphaFoldDB" id="A3LQL2"/>
<feature type="transmembrane region" description="Helical" evidence="8">
    <location>
        <begin position="451"/>
        <end position="477"/>
    </location>
</feature>
<comment type="function">
    <text evidence="7">MFS antiporter that does not display functional linkage as drug transporter and performs functions that significantly affect biofilm development and virulence. No substrate for transport has been identified yet, but plays an important role in the growth in the host.</text>
</comment>
<dbReference type="HOGENOM" id="CLU_008455_8_4_1"/>
<proteinExistence type="inferred from homology"/>
<name>A3LQL2_PICST</name>
<keyword evidence="3 8" id="KW-0812">Transmembrane</keyword>
<feature type="transmembrane region" description="Helical" evidence="8">
    <location>
        <begin position="186"/>
        <end position="210"/>
    </location>
</feature>
<dbReference type="Pfam" id="PF07690">
    <property type="entry name" value="MFS_1"/>
    <property type="match status" value="1"/>
</dbReference>
<feature type="transmembrane region" description="Helical" evidence="8">
    <location>
        <begin position="489"/>
        <end position="510"/>
    </location>
</feature>
<dbReference type="GeneID" id="4837532"/>
<keyword evidence="2" id="KW-0813">Transport</keyword>
<dbReference type="GO" id="GO:0055088">
    <property type="term" value="P:lipid homeostasis"/>
    <property type="evidence" value="ECO:0007669"/>
    <property type="project" value="UniProtKB-ARBA"/>
</dbReference>
<dbReference type="SUPFAM" id="SSF103473">
    <property type="entry name" value="MFS general substrate transporter"/>
    <property type="match status" value="1"/>
</dbReference>
<reference evidence="10 11" key="1">
    <citation type="journal article" date="2007" name="Nat. Biotechnol.">
        <title>Genome sequence of the lignocellulose-bioconverting and xylose-fermenting yeast Pichia stipitis.</title>
        <authorList>
            <person name="Jeffries T.W."/>
            <person name="Grigoriev I.V."/>
            <person name="Grimwood J."/>
            <person name="Laplaza J.M."/>
            <person name="Aerts A."/>
            <person name="Salamov A."/>
            <person name="Schmutz J."/>
            <person name="Lindquist E."/>
            <person name="Dehal P."/>
            <person name="Shapiro H."/>
            <person name="Jin Y.S."/>
            <person name="Passoth V."/>
            <person name="Richardson P.M."/>
        </authorList>
    </citation>
    <scope>NUCLEOTIDE SEQUENCE [LARGE SCALE GENOMIC DNA]</scope>
    <source>
        <strain evidence="11">ATCC 58785 / CBS 6054 / NBRC 10063 / NRRL Y-11545</strain>
    </source>
</reference>
<feature type="transmembrane region" description="Helical" evidence="8">
    <location>
        <begin position="132"/>
        <end position="152"/>
    </location>
</feature>
<dbReference type="PANTHER" id="PTHR23502:SF51">
    <property type="entry name" value="QUINIDINE RESISTANCE PROTEIN 1-RELATED"/>
    <property type="match status" value="1"/>
</dbReference>
<feature type="transmembrane region" description="Helical" evidence="8">
    <location>
        <begin position="164"/>
        <end position="180"/>
    </location>
</feature>
<dbReference type="GO" id="GO:0022857">
    <property type="term" value="F:transmembrane transporter activity"/>
    <property type="evidence" value="ECO:0007669"/>
    <property type="project" value="InterPro"/>
</dbReference>
<dbReference type="eggNOG" id="KOG0255">
    <property type="taxonomic scope" value="Eukaryota"/>
</dbReference>
<dbReference type="PANTHER" id="PTHR23502">
    <property type="entry name" value="MAJOR FACILITATOR SUPERFAMILY"/>
    <property type="match status" value="1"/>
</dbReference>
<evidence type="ECO:0000256" key="6">
    <source>
        <dbReference type="ARBA" id="ARBA00038347"/>
    </source>
</evidence>
<evidence type="ECO:0000256" key="7">
    <source>
        <dbReference type="ARBA" id="ARBA00053949"/>
    </source>
</evidence>
<evidence type="ECO:0000256" key="3">
    <source>
        <dbReference type="ARBA" id="ARBA00022692"/>
    </source>
</evidence>
<feature type="transmembrane region" description="Helical" evidence="8">
    <location>
        <begin position="516"/>
        <end position="538"/>
    </location>
</feature>
<comment type="subcellular location">
    <subcellularLocation>
        <location evidence="1">Membrane</location>
        <topology evidence="1">Multi-pass membrane protein</topology>
    </subcellularLocation>
</comment>